<comment type="caution">
    <text evidence="1">The sequence shown here is derived from an EMBL/GenBank/DDBJ whole genome shotgun (WGS) entry which is preliminary data.</text>
</comment>
<evidence type="ECO:0000313" key="2">
    <source>
        <dbReference type="Proteomes" id="UP000650466"/>
    </source>
</evidence>
<keyword evidence="2" id="KW-1185">Reference proteome</keyword>
<name>A0A926KNV1_9BACL</name>
<gene>
    <name evidence="1" type="ORF">ICC18_13655</name>
</gene>
<dbReference type="Proteomes" id="UP000650466">
    <property type="component" value="Unassembled WGS sequence"/>
</dbReference>
<proteinExistence type="predicted"/>
<dbReference type="Pfam" id="PF11155">
    <property type="entry name" value="DUF2935"/>
    <property type="match status" value="2"/>
</dbReference>
<dbReference type="EMBL" id="JACVVD010000004">
    <property type="protein sequence ID" value="MBD0381165.1"/>
    <property type="molecule type" value="Genomic_DNA"/>
</dbReference>
<evidence type="ECO:0000313" key="1">
    <source>
        <dbReference type="EMBL" id="MBD0381165.1"/>
    </source>
</evidence>
<dbReference type="InterPro" id="IPR021328">
    <property type="entry name" value="CotB-like"/>
</dbReference>
<sequence>MEFKNDFEATALYEQRFWLQVLGDHARFIYNALAPSEGIEIEHARCFIHTFDSLLETARGDLDLPAIMMLNHSSYQKAQELRAFKLHLLQRHLTGKISINLPPTFLNHMVNEVEEALSVMGFLVRQELPSAPSPLHLHLVWLQDAFGHAGAIQDGLDLTENKRKEMSSHFAHQFRDFYLKAVEFAQYLRTNVHQFPALSRLNKEAELEMTLFLEFLRELEEQRLTLETLGAFAPLLADHMVREELYYLTKLSQIAETKKPSGDPLAPRIED</sequence>
<organism evidence="1 2">
    <name type="scientific">Paenibacillus sedimenti</name>
    <dbReference type="NCBI Taxonomy" id="2770274"/>
    <lineage>
        <taxon>Bacteria</taxon>
        <taxon>Bacillati</taxon>
        <taxon>Bacillota</taxon>
        <taxon>Bacilli</taxon>
        <taxon>Bacillales</taxon>
        <taxon>Paenibacillaceae</taxon>
        <taxon>Paenibacillus</taxon>
    </lineage>
</organism>
<dbReference type="RefSeq" id="WP_188174965.1">
    <property type="nucleotide sequence ID" value="NZ_JACVVD010000004.1"/>
</dbReference>
<dbReference type="Gene3D" id="1.20.1260.120">
    <property type="entry name" value="Protein of unknown function DUF2935"/>
    <property type="match status" value="1"/>
</dbReference>
<reference evidence="1" key="1">
    <citation type="submission" date="2020-09" db="EMBL/GenBank/DDBJ databases">
        <title>Draft Genome Sequence of Paenibacillus sp. WST5.</title>
        <authorList>
            <person name="Bao Z."/>
        </authorList>
    </citation>
    <scope>NUCLEOTIDE SEQUENCE</scope>
    <source>
        <strain evidence="1">WST5</strain>
    </source>
</reference>
<dbReference type="AlphaFoldDB" id="A0A926KNV1"/>
<accession>A0A926KNV1</accession>
<protein>
    <submittedName>
        <fullName evidence="1">DUF2935 domain-containing protein</fullName>
    </submittedName>
</protein>
<dbReference type="SUPFAM" id="SSF158430">
    <property type="entry name" value="Bacillus cereus metalloprotein-like"/>
    <property type="match status" value="2"/>
</dbReference>